<protein>
    <submittedName>
        <fullName evidence="1">Uncharacterized protein</fullName>
    </submittedName>
</protein>
<gene>
    <name evidence="1" type="ORF">SMRZ_LOCUS9845</name>
</gene>
<organism evidence="1 2">
    <name type="scientific">Schistosoma margrebowiei</name>
    <dbReference type="NCBI Taxonomy" id="48269"/>
    <lineage>
        <taxon>Eukaryota</taxon>
        <taxon>Metazoa</taxon>
        <taxon>Spiralia</taxon>
        <taxon>Lophotrochozoa</taxon>
        <taxon>Platyhelminthes</taxon>
        <taxon>Trematoda</taxon>
        <taxon>Digenea</taxon>
        <taxon>Strigeidida</taxon>
        <taxon>Schistosomatoidea</taxon>
        <taxon>Schistosomatidae</taxon>
        <taxon>Schistosoma</taxon>
    </lineage>
</organism>
<dbReference type="EMBL" id="UZAI01004831">
    <property type="protein sequence ID" value="VDO87984.1"/>
    <property type="molecule type" value="Genomic_DNA"/>
</dbReference>
<accession>A0A3P7ZUY2</accession>
<dbReference type="AlphaFoldDB" id="A0A3P7ZUY2"/>
<evidence type="ECO:0000313" key="2">
    <source>
        <dbReference type="Proteomes" id="UP000277204"/>
    </source>
</evidence>
<name>A0A3P7ZUY2_9TREM</name>
<dbReference type="Proteomes" id="UP000277204">
    <property type="component" value="Unassembled WGS sequence"/>
</dbReference>
<reference evidence="1 2" key="1">
    <citation type="submission" date="2018-11" db="EMBL/GenBank/DDBJ databases">
        <authorList>
            <consortium name="Pathogen Informatics"/>
        </authorList>
    </citation>
    <scope>NUCLEOTIDE SEQUENCE [LARGE SCALE GENOMIC DNA]</scope>
    <source>
        <strain evidence="1 2">Zambia</strain>
    </source>
</reference>
<proteinExistence type="predicted"/>
<sequence>MEKLRKLIDICKFDGNAYQPTLNTYSIQYNLFHDPSNQNSLLSVIDNLQLELNTLQLNEFNQITYNETIYKFDYYYYIINPIISIMNSKYSHRSIIVKRDLYSLNQSVSSPSSLPSSSTTISLSSSKTVDSQHSGYVIVYSVTANDVTYSIKHKWRINVASMADIRASASISFDPDAFPLLICLMAILISSTVGGVTSVGRTVYAAHDIFISDVVHSDFDV</sequence>
<keyword evidence="2" id="KW-1185">Reference proteome</keyword>
<evidence type="ECO:0000313" key="1">
    <source>
        <dbReference type="EMBL" id="VDO87984.1"/>
    </source>
</evidence>